<name>A0ACB9FL48_ARCLA</name>
<reference evidence="2" key="1">
    <citation type="journal article" date="2022" name="Mol. Ecol. Resour.">
        <title>The genomes of chicory, endive, great burdock and yacon provide insights into Asteraceae palaeo-polyploidization history and plant inulin production.</title>
        <authorList>
            <person name="Fan W."/>
            <person name="Wang S."/>
            <person name="Wang H."/>
            <person name="Wang A."/>
            <person name="Jiang F."/>
            <person name="Liu H."/>
            <person name="Zhao H."/>
            <person name="Xu D."/>
            <person name="Zhang Y."/>
        </authorList>
    </citation>
    <scope>NUCLEOTIDE SEQUENCE [LARGE SCALE GENOMIC DNA]</scope>
    <source>
        <strain evidence="2">cv. Niubang</strain>
    </source>
</reference>
<sequence>MEAQRTGTRWFRVIDDEKEEEMVGIGARCRRWVVLSGYPSKSLTPIGNRYTYTFSFPNDTFDSTLP</sequence>
<comment type="caution">
    <text evidence="1">The sequence shown here is derived from an EMBL/GenBank/DDBJ whole genome shotgun (WGS) entry which is preliminary data.</text>
</comment>
<dbReference type="EMBL" id="CM042047">
    <property type="protein sequence ID" value="KAI3771870.1"/>
    <property type="molecule type" value="Genomic_DNA"/>
</dbReference>
<evidence type="ECO:0000313" key="1">
    <source>
        <dbReference type="EMBL" id="KAI3771870.1"/>
    </source>
</evidence>
<keyword evidence="2" id="KW-1185">Reference proteome</keyword>
<evidence type="ECO:0000313" key="2">
    <source>
        <dbReference type="Proteomes" id="UP001055879"/>
    </source>
</evidence>
<dbReference type="Proteomes" id="UP001055879">
    <property type="component" value="Linkage Group LG01"/>
</dbReference>
<proteinExistence type="predicted"/>
<gene>
    <name evidence="1" type="ORF">L6452_03041</name>
</gene>
<protein>
    <submittedName>
        <fullName evidence="1">Uncharacterized protein</fullName>
    </submittedName>
</protein>
<reference evidence="1 2" key="2">
    <citation type="journal article" date="2022" name="Mol. Ecol. Resour.">
        <title>The genomes of chicory, endive, great burdock and yacon provide insights into Asteraceae paleo-polyploidization history and plant inulin production.</title>
        <authorList>
            <person name="Fan W."/>
            <person name="Wang S."/>
            <person name="Wang H."/>
            <person name="Wang A."/>
            <person name="Jiang F."/>
            <person name="Liu H."/>
            <person name="Zhao H."/>
            <person name="Xu D."/>
            <person name="Zhang Y."/>
        </authorList>
    </citation>
    <scope>NUCLEOTIDE SEQUENCE [LARGE SCALE GENOMIC DNA]</scope>
    <source>
        <strain evidence="2">cv. Niubang</strain>
    </source>
</reference>
<accession>A0ACB9FL48</accession>
<organism evidence="1 2">
    <name type="scientific">Arctium lappa</name>
    <name type="common">Greater burdock</name>
    <name type="synonym">Lappa major</name>
    <dbReference type="NCBI Taxonomy" id="4217"/>
    <lineage>
        <taxon>Eukaryota</taxon>
        <taxon>Viridiplantae</taxon>
        <taxon>Streptophyta</taxon>
        <taxon>Embryophyta</taxon>
        <taxon>Tracheophyta</taxon>
        <taxon>Spermatophyta</taxon>
        <taxon>Magnoliopsida</taxon>
        <taxon>eudicotyledons</taxon>
        <taxon>Gunneridae</taxon>
        <taxon>Pentapetalae</taxon>
        <taxon>asterids</taxon>
        <taxon>campanulids</taxon>
        <taxon>Asterales</taxon>
        <taxon>Asteraceae</taxon>
        <taxon>Carduoideae</taxon>
        <taxon>Cardueae</taxon>
        <taxon>Arctiinae</taxon>
        <taxon>Arctium</taxon>
    </lineage>
</organism>